<keyword evidence="4" id="KW-1185">Reference proteome</keyword>
<feature type="region of interest" description="Disordered" evidence="1">
    <location>
        <begin position="192"/>
        <end position="214"/>
    </location>
</feature>
<feature type="compositionally biased region" description="Basic and acidic residues" evidence="1">
    <location>
        <begin position="205"/>
        <end position="214"/>
    </location>
</feature>
<proteinExistence type="predicted"/>
<gene>
    <name evidence="3" type="ORF">GCM10010842_23170</name>
</gene>
<feature type="transmembrane region" description="Helical" evidence="2">
    <location>
        <begin position="65"/>
        <end position="84"/>
    </location>
</feature>
<organism evidence="3 4">
    <name type="scientific">Deinococcus daejeonensis</name>
    <dbReference type="NCBI Taxonomy" id="1007098"/>
    <lineage>
        <taxon>Bacteria</taxon>
        <taxon>Thermotogati</taxon>
        <taxon>Deinococcota</taxon>
        <taxon>Deinococci</taxon>
        <taxon>Deinococcales</taxon>
        <taxon>Deinococcaceae</taxon>
        <taxon>Deinococcus</taxon>
    </lineage>
</organism>
<protein>
    <submittedName>
        <fullName evidence="3">Uncharacterized protein</fullName>
    </submittedName>
</protein>
<dbReference type="RefSeq" id="WP_189056995.1">
    <property type="nucleotide sequence ID" value="NZ_BMOR01000009.1"/>
</dbReference>
<dbReference type="Proteomes" id="UP000645517">
    <property type="component" value="Unassembled WGS sequence"/>
</dbReference>
<name>A0ABQ2J3L1_9DEIO</name>
<keyword evidence="2" id="KW-0472">Membrane</keyword>
<sequence length="318" mass="33891">MSTRLTLALTGAALLLIGVFCPFVTAPIVGSVTLFNTGRGDGVILLVLAVLAAVFALLRRPTWNWVTTGAAGGLLAFTTLRMALRLTGMREAMDIDSNAITAALGSAFSQSVQISFGLPVLILGVILLGVSAALRPAPTDPAHPARTRLLLPLLGAALLIGGSTTGAIQGQNERVAAVTKAKAEAAERAAEERRRQEAEAAAEAARQEEERQRIAAEEAETAAKQLAVNQLTLDDWDWVEGDYSRDLKGTITNNSERTINYVEVRFDLLDEGSNKLGEASDIVESLAPGETWKFSAGVYDDDVRRARLSDISGRADDY</sequence>
<dbReference type="EMBL" id="BMOR01000009">
    <property type="protein sequence ID" value="GGN39434.1"/>
    <property type="molecule type" value="Genomic_DNA"/>
</dbReference>
<evidence type="ECO:0000313" key="4">
    <source>
        <dbReference type="Proteomes" id="UP000645517"/>
    </source>
</evidence>
<accession>A0ABQ2J3L1</accession>
<evidence type="ECO:0000313" key="3">
    <source>
        <dbReference type="EMBL" id="GGN39434.1"/>
    </source>
</evidence>
<feature type="transmembrane region" description="Helical" evidence="2">
    <location>
        <begin position="149"/>
        <end position="168"/>
    </location>
</feature>
<evidence type="ECO:0000256" key="1">
    <source>
        <dbReference type="SAM" id="MobiDB-lite"/>
    </source>
</evidence>
<dbReference type="InterPro" id="IPR047676">
    <property type="entry name" value="FxLYD_dom"/>
</dbReference>
<keyword evidence="2" id="KW-1133">Transmembrane helix</keyword>
<reference evidence="4" key="1">
    <citation type="journal article" date="2019" name="Int. J. Syst. Evol. Microbiol.">
        <title>The Global Catalogue of Microorganisms (GCM) 10K type strain sequencing project: providing services to taxonomists for standard genome sequencing and annotation.</title>
        <authorList>
            <consortium name="The Broad Institute Genomics Platform"/>
            <consortium name="The Broad Institute Genome Sequencing Center for Infectious Disease"/>
            <person name="Wu L."/>
            <person name="Ma J."/>
        </authorList>
    </citation>
    <scope>NUCLEOTIDE SEQUENCE [LARGE SCALE GENOMIC DNA]</scope>
    <source>
        <strain evidence="4">JCM 16918</strain>
    </source>
</reference>
<feature type="transmembrane region" description="Helical" evidence="2">
    <location>
        <begin position="41"/>
        <end position="58"/>
    </location>
</feature>
<comment type="caution">
    <text evidence="3">The sequence shown here is derived from an EMBL/GenBank/DDBJ whole genome shotgun (WGS) entry which is preliminary data.</text>
</comment>
<feature type="transmembrane region" description="Helical" evidence="2">
    <location>
        <begin position="116"/>
        <end position="137"/>
    </location>
</feature>
<evidence type="ECO:0000256" key="2">
    <source>
        <dbReference type="SAM" id="Phobius"/>
    </source>
</evidence>
<dbReference type="NCBIfam" id="NF038353">
    <property type="entry name" value="FxLYD_dom"/>
    <property type="match status" value="1"/>
</dbReference>
<keyword evidence="2" id="KW-0812">Transmembrane</keyword>